<protein>
    <recommendedName>
        <fullName evidence="11">Transporter</fullName>
    </recommendedName>
</protein>
<dbReference type="Gene3D" id="2.40.160.60">
    <property type="entry name" value="Outer membrane protein transport protein (OMPP1/FadL/TodX)"/>
    <property type="match status" value="1"/>
</dbReference>
<reference evidence="9 10" key="1">
    <citation type="journal article" date="2019" name="Nat. Microbiol.">
        <title>Mediterranean grassland soil C-N compound turnover is dependent on rainfall and depth, and is mediated by genomically divergent microorganisms.</title>
        <authorList>
            <person name="Diamond S."/>
            <person name="Andeer P.F."/>
            <person name="Li Z."/>
            <person name="Crits-Christoph A."/>
            <person name="Burstein D."/>
            <person name="Anantharaman K."/>
            <person name="Lane K.R."/>
            <person name="Thomas B.C."/>
            <person name="Pan C."/>
            <person name="Northen T.R."/>
            <person name="Banfield J.F."/>
        </authorList>
    </citation>
    <scope>NUCLEOTIDE SEQUENCE [LARGE SCALE GENOMIC DNA]</scope>
    <source>
        <strain evidence="9">WS_8</strain>
    </source>
</reference>
<organism evidence="9 10">
    <name type="scientific">Eiseniibacteriota bacterium</name>
    <dbReference type="NCBI Taxonomy" id="2212470"/>
    <lineage>
        <taxon>Bacteria</taxon>
        <taxon>Candidatus Eiseniibacteriota</taxon>
    </lineage>
</organism>
<dbReference type="SUPFAM" id="SSF56935">
    <property type="entry name" value="Porins"/>
    <property type="match status" value="1"/>
</dbReference>
<accession>A0A538TKL5</accession>
<dbReference type="GO" id="GO:0009279">
    <property type="term" value="C:cell outer membrane"/>
    <property type="evidence" value="ECO:0007669"/>
    <property type="project" value="UniProtKB-SubCell"/>
</dbReference>
<evidence type="ECO:0000256" key="3">
    <source>
        <dbReference type="ARBA" id="ARBA00022452"/>
    </source>
</evidence>
<comment type="subcellular location">
    <subcellularLocation>
        <location evidence="1">Cell outer membrane</location>
        <topology evidence="1">Multi-pass membrane protein</topology>
    </subcellularLocation>
</comment>
<evidence type="ECO:0000256" key="2">
    <source>
        <dbReference type="ARBA" id="ARBA00008163"/>
    </source>
</evidence>
<feature type="region of interest" description="Disordered" evidence="8">
    <location>
        <begin position="1"/>
        <end position="47"/>
    </location>
</feature>
<evidence type="ECO:0000256" key="1">
    <source>
        <dbReference type="ARBA" id="ARBA00004571"/>
    </source>
</evidence>
<dbReference type="EMBL" id="VBOY01000093">
    <property type="protein sequence ID" value="TMQ64160.1"/>
    <property type="molecule type" value="Genomic_DNA"/>
</dbReference>
<evidence type="ECO:0000256" key="4">
    <source>
        <dbReference type="ARBA" id="ARBA00022692"/>
    </source>
</evidence>
<evidence type="ECO:0008006" key="11">
    <source>
        <dbReference type="Google" id="ProtNLM"/>
    </source>
</evidence>
<gene>
    <name evidence="9" type="ORF">E6K78_09695</name>
</gene>
<evidence type="ECO:0000256" key="5">
    <source>
        <dbReference type="ARBA" id="ARBA00022729"/>
    </source>
</evidence>
<proteinExistence type="inferred from homology"/>
<evidence type="ECO:0000313" key="10">
    <source>
        <dbReference type="Proteomes" id="UP000316609"/>
    </source>
</evidence>
<keyword evidence="3" id="KW-1134">Transmembrane beta strand</keyword>
<evidence type="ECO:0000256" key="7">
    <source>
        <dbReference type="ARBA" id="ARBA00023237"/>
    </source>
</evidence>
<keyword evidence="7" id="KW-0998">Cell outer membrane</keyword>
<evidence type="ECO:0000256" key="6">
    <source>
        <dbReference type="ARBA" id="ARBA00023136"/>
    </source>
</evidence>
<sequence>MPGAGADSGRRRADPDAQGEAPGRHAEVSIGDREPVRRPRGPLRGVESARPISRCELRPGECHVNARRRLALALCLAAAPEIAWAAGYGIYEQGAAVLGMAGAGTASVSDASAVFYNPAALSRLEGTHLFLGGAGLTPFTSFAGANPYPGFGVTEEMKHRFFPIPNVYLARRWQDRLSLGLGVDSPFGLGTEWKDPDQFTGRYIATKAELKSVNTGLAAAYAVNRMVSVALGGDAMFAKVELRRRTLVPRPGGGGAQVDVAETRLESDYKSGLGWNAGVSVVPNDRVRLGATYRSKVIVDAEGDATFRQIPTGDPVLDALVAASLPRNQGVSTTLRFPAIWALGGAWTPSAWTIEADLVYTEWSLFEDLPLHFERDSQLDQTIVEDYDNTLAIRVGAEHRLAAYTYRFGYYFEQEAAPSESVSPILPDAARHGATLGLGKTFGPDRRWTIDLYDLGLFVEKRSTNSVNRDDYNGTYKTFLNALGLSLDYHW</sequence>
<dbReference type="Pfam" id="PF03349">
    <property type="entry name" value="Toluene_X"/>
    <property type="match status" value="1"/>
</dbReference>
<evidence type="ECO:0000313" key="9">
    <source>
        <dbReference type="EMBL" id="TMQ64160.1"/>
    </source>
</evidence>
<dbReference type="PANTHER" id="PTHR35093">
    <property type="entry name" value="OUTER MEMBRANE PROTEIN NMB0088-RELATED"/>
    <property type="match status" value="1"/>
</dbReference>
<dbReference type="GO" id="GO:0015483">
    <property type="term" value="F:long-chain fatty acid transporting porin activity"/>
    <property type="evidence" value="ECO:0007669"/>
    <property type="project" value="TreeGrafter"/>
</dbReference>
<keyword evidence="5" id="KW-0732">Signal</keyword>
<name>A0A538TKL5_UNCEI</name>
<comment type="caution">
    <text evidence="9">The sequence shown here is derived from an EMBL/GenBank/DDBJ whole genome shotgun (WGS) entry which is preliminary data.</text>
</comment>
<comment type="similarity">
    <text evidence="2">Belongs to the OmpP1/FadL family.</text>
</comment>
<keyword evidence="6" id="KW-0472">Membrane</keyword>
<dbReference type="AlphaFoldDB" id="A0A538TKL5"/>
<dbReference type="Proteomes" id="UP000316609">
    <property type="component" value="Unassembled WGS sequence"/>
</dbReference>
<dbReference type="InterPro" id="IPR005017">
    <property type="entry name" value="OMPP1/FadL/TodX"/>
</dbReference>
<feature type="compositionally biased region" description="Basic and acidic residues" evidence="8">
    <location>
        <begin position="22"/>
        <end position="37"/>
    </location>
</feature>
<evidence type="ECO:0000256" key="8">
    <source>
        <dbReference type="SAM" id="MobiDB-lite"/>
    </source>
</evidence>
<dbReference type="PANTHER" id="PTHR35093:SF8">
    <property type="entry name" value="OUTER MEMBRANE PROTEIN NMB0088-RELATED"/>
    <property type="match status" value="1"/>
</dbReference>
<keyword evidence="4" id="KW-0812">Transmembrane</keyword>